<comment type="cofactor">
    <cofactor evidence="6">
        <name>Mg(2+)</name>
        <dbReference type="ChEBI" id="CHEBI:18420"/>
    </cofactor>
</comment>
<evidence type="ECO:0000313" key="8">
    <source>
        <dbReference type="EMBL" id="BAS28556.1"/>
    </source>
</evidence>
<dbReference type="InterPro" id="IPR022907">
    <property type="entry name" value="VapC_family"/>
</dbReference>
<dbReference type="RefSeq" id="WP_068139085.1">
    <property type="nucleotide sequence ID" value="NZ_AP014924.1"/>
</dbReference>
<keyword evidence="9" id="KW-1185">Reference proteome</keyword>
<dbReference type="STRING" id="1555112.LIP_2726"/>
<dbReference type="InterPro" id="IPR044153">
    <property type="entry name" value="PIN_Pae0151-like"/>
</dbReference>
<dbReference type="Pfam" id="PF01850">
    <property type="entry name" value="PIN"/>
    <property type="match status" value="1"/>
</dbReference>
<keyword evidence="4 6" id="KW-0378">Hydrolase</keyword>
<dbReference type="SUPFAM" id="SSF88723">
    <property type="entry name" value="PIN domain-like"/>
    <property type="match status" value="1"/>
</dbReference>
<keyword evidence="6" id="KW-0800">Toxin</keyword>
<evidence type="ECO:0000259" key="7">
    <source>
        <dbReference type="Pfam" id="PF01850"/>
    </source>
</evidence>
<evidence type="ECO:0000256" key="5">
    <source>
        <dbReference type="ARBA" id="ARBA00022842"/>
    </source>
</evidence>
<dbReference type="InterPro" id="IPR051619">
    <property type="entry name" value="TypeII_TA_RNase_PINc/VapC"/>
</dbReference>
<gene>
    <name evidence="6" type="primary">vapC</name>
    <name evidence="8" type="ORF">LIP_2726</name>
</gene>
<evidence type="ECO:0000256" key="2">
    <source>
        <dbReference type="ARBA" id="ARBA00022722"/>
    </source>
</evidence>
<organism evidence="8 9">
    <name type="scientific">Limnochorda pilosa</name>
    <dbReference type="NCBI Taxonomy" id="1555112"/>
    <lineage>
        <taxon>Bacteria</taxon>
        <taxon>Bacillati</taxon>
        <taxon>Bacillota</taxon>
        <taxon>Limnochordia</taxon>
        <taxon>Limnochordales</taxon>
        <taxon>Limnochordaceae</taxon>
        <taxon>Limnochorda</taxon>
    </lineage>
</organism>
<evidence type="ECO:0000256" key="3">
    <source>
        <dbReference type="ARBA" id="ARBA00022723"/>
    </source>
</evidence>
<name>A0A0K2SN67_LIMPI</name>
<comment type="similarity">
    <text evidence="6">Belongs to the PINc/VapC protein family.</text>
</comment>
<dbReference type="HAMAP" id="MF_00265">
    <property type="entry name" value="VapC_Nob1"/>
    <property type="match status" value="1"/>
</dbReference>
<dbReference type="KEGG" id="lpil:LIP_2726"/>
<comment type="function">
    <text evidence="6">Toxic component of a toxin-antitoxin (TA) system. An RNase.</text>
</comment>
<dbReference type="GO" id="GO:0016787">
    <property type="term" value="F:hydrolase activity"/>
    <property type="evidence" value="ECO:0007669"/>
    <property type="project" value="UniProtKB-KW"/>
</dbReference>
<dbReference type="GO" id="GO:0000287">
    <property type="term" value="F:magnesium ion binding"/>
    <property type="evidence" value="ECO:0007669"/>
    <property type="project" value="UniProtKB-UniRule"/>
</dbReference>
<keyword evidence="1 6" id="KW-1277">Toxin-antitoxin system</keyword>
<keyword evidence="5 6" id="KW-0460">Magnesium</keyword>
<accession>A0A0K2SN67</accession>
<dbReference type="Gene3D" id="3.40.50.1010">
    <property type="entry name" value="5'-nuclease"/>
    <property type="match status" value="1"/>
</dbReference>
<reference evidence="9" key="1">
    <citation type="submission" date="2015-07" db="EMBL/GenBank/DDBJ databases">
        <title>Complete genome sequence and phylogenetic analysis of Limnochorda pilosa.</title>
        <authorList>
            <person name="Watanabe M."/>
            <person name="Kojima H."/>
            <person name="Fukui M."/>
        </authorList>
    </citation>
    <scope>NUCLEOTIDE SEQUENCE [LARGE SCALE GENOMIC DNA]</scope>
    <source>
        <strain evidence="9">HC45</strain>
    </source>
</reference>
<keyword evidence="3 6" id="KW-0479">Metal-binding</keyword>
<evidence type="ECO:0000256" key="4">
    <source>
        <dbReference type="ARBA" id="ARBA00022801"/>
    </source>
</evidence>
<dbReference type="OrthoDB" id="4377304at2"/>
<evidence type="ECO:0000313" key="9">
    <source>
        <dbReference type="Proteomes" id="UP000065807"/>
    </source>
</evidence>
<dbReference type="GO" id="GO:0004540">
    <property type="term" value="F:RNA nuclease activity"/>
    <property type="evidence" value="ECO:0007669"/>
    <property type="project" value="InterPro"/>
</dbReference>
<dbReference type="PANTHER" id="PTHR35901">
    <property type="entry name" value="RIBONUCLEASE VAPC3"/>
    <property type="match status" value="1"/>
</dbReference>
<feature type="domain" description="PIN" evidence="7">
    <location>
        <begin position="4"/>
        <end position="124"/>
    </location>
</feature>
<dbReference type="AlphaFoldDB" id="A0A0K2SN67"/>
<evidence type="ECO:0000256" key="1">
    <source>
        <dbReference type="ARBA" id="ARBA00022649"/>
    </source>
</evidence>
<dbReference type="InterPro" id="IPR002716">
    <property type="entry name" value="PIN_dom"/>
</dbReference>
<feature type="binding site" evidence="6">
    <location>
        <position position="100"/>
    </location>
    <ligand>
        <name>Mg(2+)</name>
        <dbReference type="ChEBI" id="CHEBI:18420"/>
    </ligand>
</feature>
<proteinExistence type="inferred from homology"/>
<dbReference type="PANTHER" id="PTHR35901:SF1">
    <property type="entry name" value="EXONUCLEASE VAPC9"/>
    <property type="match status" value="1"/>
</dbReference>
<dbReference type="EMBL" id="AP014924">
    <property type="protein sequence ID" value="BAS28556.1"/>
    <property type="molecule type" value="Genomic_DNA"/>
</dbReference>
<protein>
    <recommendedName>
        <fullName evidence="6">Ribonuclease VapC</fullName>
        <shortName evidence="6">RNase VapC</shortName>
        <ecNumber evidence="6">3.1.-.-</ecNumber>
    </recommendedName>
    <alternativeName>
        <fullName evidence="6">Toxin VapC</fullName>
    </alternativeName>
</protein>
<evidence type="ECO:0000256" key="6">
    <source>
        <dbReference type="HAMAP-Rule" id="MF_00265"/>
    </source>
</evidence>
<dbReference type="EC" id="3.1.-.-" evidence="6"/>
<dbReference type="GO" id="GO:0090729">
    <property type="term" value="F:toxin activity"/>
    <property type="evidence" value="ECO:0007669"/>
    <property type="project" value="UniProtKB-KW"/>
</dbReference>
<dbReference type="Proteomes" id="UP000065807">
    <property type="component" value="Chromosome"/>
</dbReference>
<keyword evidence="2 6" id="KW-0540">Nuclease</keyword>
<dbReference type="CDD" id="cd09873">
    <property type="entry name" value="PIN_Pae0151-like"/>
    <property type="match status" value="1"/>
</dbReference>
<dbReference type="InterPro" id="IPR029060">
    <property type="entry name" value="PIN-like_dom_sf"/>
</dbReference>
<feature type="binding site" evidence="6">
    <location>
        <position position="6"/>
    </location>
    <ligand>
        <name>Mg(2+)</name>
        <dbReference type="ChEBI" id="CHEBI:18420"/>
    </ligand>
</feature>
<reference evidence="9" key="2">
    <citation type="journal article" date="2016" name="Int. J. Syst. Evol. Microbiol.">
        <title>Complete genome sequence and cell structure of Limnochorda pilosa, a Gram-negative spore-former within the phylum Firmicutes.</title>
        <authorList>
            <person name="Watanabe M."/>
            <person name="Kojima H."/>
            <person name="Fukui M."/>
        </authorList>
    </citation>
    <scope>NUCLEOTIDE SEQUENCE [LARGE SCALE GENOMIC DNA]</scope>
    <source>
        <strain evidence="9">HC45</strain>
    </source>
</reference>
<sequence length="144" mass="15756">MSAVVDASVIVRALLPGQAYHAEARMWLEQQDELLAPRLLWYEVTTALRRLEYANVLDPATTDIVLQAALSLRIKMTAAKHLHAQALAIARALGVSRAHDAAYLAVAVEHGVPLATLDERLVRNGRSHGYPLIHPAEVVRSAAR</sequence>